<dbReference type="HAMAP" id="MF_01216">
    <property type="entry name" value="Azoreductase_type1"/>
    <property type="match status" value="1"/>
</dbReference>
<dbReference type="InterPro" id="IPR023048">
    <property type="entry name" value="NADH:quinone_OxRdtase_FMN_depd"/>
</dbReference>
<evidence type="ECO:0000313" key="8">
    <source>
        <dbReference type="EMBL" id="MUZ71233.1"/>
    </source>
</evidence>
<dbReference type="Gene3D" id="3.40.50.360">
    <property type="match status" value="1"/>
</dbReference>
<dbReference type="InterPro" id="IPR003680">
    <property type="entry name" value="Flavodoxin_fold"/>
</dbReference>
<evidence type="ECO:0000313" key="9">
    <source>
        <dbReference type="Proteomes" id="UP000477951"/>
    </source>
</evidence>
<dbReference type="EC" id="1.7.1.17" evidence="6"/>
<keyword evidence="1 6" id="KW-0285">Flavoprotein</keyword>
<comment type="cofactor">
    <cofactor evidence="6">
        <name>FMN</name>
        <dbReference type="ChEBI" id="CHEBI:58210"/>
    </cofactor>
    <text evidence="6">Binds 1 FMN per subunit.</text>
</comment>
<evidence type="ECO:0000256" key="1">
    <source>
        <dbReference type="ARBA" id="ARBA00022630"/>
    </source>
</evidence>
<evidence type="ECO:0000256" key="3">
    <source>
        <dbReference type="ARBA" id="ARBA00023002"/>
    </source>
</evidence>
<reference evidence="8 9" key="1">
    <citation type="submission" date="2019-12" db="EMBL/GenBank/DDBJ databases">
        <title>Whole-genome sequencing of Allorhizobium vitis.</title>
        <authorList>
            <person name="Gan H.M."/>
            <person name="Szegedi E."/>
            <person name="Burr T."/>
            <person name="Savka M.A."/>
        </authorList>
    </citation>
    <scope>NUCLEOTIDE SEQUENCE [LARGE SCALE GENOMIC DNA]</scope>
    <source>
        <strain evidence="8 9">CG516</strain>
    </source>
</reference>
<comment type="function">
    <text evidence="6">Quinone reductase that provides resistance to thiol-specific stress caused by electrophilic quinones.</text>
</comment>
<dbReference type="EC" id="1.6.5.-" evidence="6"/>
<evidence type="ECO:0000256" key="6">
    <source>
        <dbReference type="HAMAP-Rule" id="MF_01216"/>
    </source>
</evidence>
<evidence type="ECO:0000256" key="4">
    <source>
        <dbReference type="ARBA" id="ARBA00023027"/>
    </source>
</evidence>
<name>A0A6L6V645_AGRVI</name>
<keyword evidence="2 6" id="KW-0288">FMN</keyword>
<organism evidence="8 9">
    <name type="scientific">Agrobacterium vitis</name>
    <name type="common">Rhizobium vitis</name>
    <dbReference type="NCBI Taxonomy" id="373"/>
    <lineage>
        <taxon>Bacteria</taxon>
        <taxon>Pseudomonadati</taxon>
        <taxon>Pseudomonadota</taxon>
        <taxon>Alphaproteobacteria</taxon>
        <taxon>Hyphomicrobiales</taxon>
        <taxon>Rhizobiaceae</taxon>
        <taxon>Rhizobium/Agrobacterium group</taxon>
        <taxon>Agrobacterium</taxon>
    </lineage>
</organism>
<dbReference type="GO" id="GO:0016655">
    <property type="term" value="F:oxidoreductase activity, acting on NAD(P)H, quinone or similar compound as acceptor"/>
    <property type="evidence" value="ECO:0007669"/>
    <property type="project" value="InterPro"/>
</dbReference>
<dbReference type="SUPFAM" id="SSF52218">
    <property type="entry name" value="Flavoproteins"/>
    <property type="match status" value="1"/>
</dbReference>
<dbReference type="EMBL" id="WPHR01000001">
    <property type="protein sequence ID" value="MUZ71233.1"/>
    <property type="molecule type" value="Genomic_DNA"/>
</dbReference>
<dbReference type="GO" id="GO:0010181">
    <property type="term" value="F:FMN binding"/>
    <property type="evidence" value="ECO:0007669"/>
    <property type="project" value="UniProtKB-UniRule"/>
</dbReference>
<feature type="binding site" evidence="6">
    <location>
        <begin position="17"/>
        <end position="19"/>
    </location>
    <ligand>
        <name>FMN</name>
        <dbReference type="ChEBI" id="CHEBI:58210"/>
    </ligand>
</feature>
<evidence type="ECO:0000256" key="5">
    <source>
        <dbReference type="ARBA" id="ARBA00048542"/>
    </source>
</evidence>
<dbReference type="PANTHER" id="PTHR43741:SF4">
    <property type="entry name" value="FMN-DEPENDENT NADH:QUINONE OXIDOREDUCTASE"/>
    <property type="match status" value="1"/>
</dbReference>
<dbReference type="PANTHER" id="PTHR43741">
    <property type="entry name" value="FMN-DEPENDENT NADH-AZOREDUCTASE 1"/>
    <property type="match status" value="1"/>
</dbReference>
<accession>A0A6L6V645</accession>
<feature type="domain" description="Flavodoxin-like fold" evidence="7">
    <location>
        <begin position="3"/>
        <end position="201"/>
    </location>
</feature>
<keyword evidence="3 6" id="KW-0560">Oxidoreductase</keyword>
<gene>
    <name evidence="6" type="primary">azoR</name>
    <name evidence="8" type="ORF">GOZ90_00960</name>
</gene>
<comment type="caution">
    <text evidence="6">Lacks conserved residue(s) required for the propagation of feature annotation.</text>
</comment>
<dbReference type="GO" id="GO:0009055">
    <property type="term" value="F:electron transfer activity"/>
    <property type="evidence" value="ECO:0007669"/>
    <property type="project" value="UniProtKB-UniRule"/>
</dbReference>
<comment type="catalytic activity">
    <reaction evidence="6">
        <text>2 a quinone + NADH + H(+) = 2 a 1,4-benzosemiquinone + NAD(+)</text>
        <dbReference type="Rhea" id="RHEA:65952"/>
        <dbReference type="ChEBI" id="CHEBI:15378"/>
        <dbReference type="ChEBI" id="CHEBI:57540"/>
        <dbReference type="ChEBI" id="CHEBI:57945"/>
        <dbReference type="ChEBI" id="CHEBI:132124"/>
        <dbReference type="ChEBI" id="CHEBI:134225"/>
    </reaction>
</comment>
<comment type="subunit">
    <text evidence="6">Homodimer.</text>
</comment>
<comment type="similarity">
    <text evidence="6">Belongs to the azoreductase type 1 family.</text>
</comment>
<comment type="caution">
    <text evidence="8">The sequence shown here is derived from an EMBL/GenBank/DDBJ whole genome shotgun (WGS) entry which is preliminary data.</text>
</comment>
<dbReference type="AlphaFoldDB" id="A0A6L6V645"/>
<proteinExistence type="inferred from homology"/>
<dbReference type="GO" id="GO:0016652">
    <property type="term" value="F:oxidoreductase activity, acting on NAD(P)H as acceptor"/>
    <property type="evidence" value="ECO:0007669"/>
    <property type="project" value="UniProtKB-UniRule"/>
</dbReference>
<comment type="function">
    <text evidence="6">Also exhibits azoreductase activity. Catalyzes the reductive cleavage of the azo bond in aromatic azo compounds to the corresponding amines.</text>
</comment>
<dbReference type="Proteomes" id="UP000477951">
    <property type="component" value="Unassembled WGS sequence"/>
</dbReference>
<dbReference type="InterPro" id="IPR029039">
    <property type="entry name" value="Flavoprotein-like_sf"/>
</dbReference>
<comment type="catalytic activity">
    <reaction evidence="5">
        <text>N,N-dimethyl-1,4-phenylenediamine + anthranilate + 2 NAD(+) = 2-(4-dimethylaminophenyl)diazenylbenzoate + 2 NADH + 2 H(+)</text>
        <dbReference type="Rhea" id="RHEA:55872"/>
        <dbReference type="ChEBI" id="CHEBI:15378"/>
        <dbReference type="ChEBI" id="CHEBI:15783"/>
        <dbReference type="ChEBI" id="CHEBI:16567"/>
        <dbReference type="ChEBI" id="CHEBI:57540"/>
        <dbReference type="ChEBI" id="CHEBI:57945"/>
        <dbReference type="ChEBI" id="CHEBI:71579"/>
        <dbReference type="EC" id="1.7.1.17"/>
    </reaction>
    <physiologicalReaction direction="right-to-left" evidence="5">
        <dbReference type="Rhea" id="RHEA:55874"/>
    </physiologicalReaction>
</comment>
<sequence>MTMKLLHLDSSVLGPYSVSRDLSASIVKTLSEKTAGLDVTYRDLAANPLPHLSGLTLAAAMGNYDASNDEATKADLALGGEVLEQFLTSDVVVIGVGFYNFGIPSQLKAWIDRISVAGKTFKYGATGPEGLCGGKRVIVAISRGGIYSQGPAAPLEHAETYLKGVFTFLGITDLEFVVAEGVNMGDEAKAAAVKGAKESIATLKAA</sequence>
<keyword evidence="4 6" id="KW-0520">NAD</keyword>
<dbReference type="Pfam" id="PF02525">
    <property type="entry name" value="Flavodoxin_2"/>
    <property type="match status" value="1"/>
</dbReference>
<evidence type="ECO:0000256" key="2">
    <source>
        <dbReference type="ARBA" id="ARBA00022643"/>
    </source>
</evidence>
<dbReference type="InterPro" id="IPR050104">
    <property type="entry name" value="FMN-dep_NADH:Q_OxRdtase_AzoR1"/>
</dbReference>
<feature type="binding site" evidence="6">
    <location>
        <position position="11"/>
    </location>
    <ligand>
        <name>FMN</name>
        <dbReference type="ChEBI" id="CHEBI:58210"/>
    </ligand>
</feature>
<protein>
    <recommendedName>
        <fullName evidence="6">FMN dependent NADH:quinone oxidoreductase</fullName>
        <ecNumber evidence="6">1.6.5.-</ecNumber>
    </recommendedName>
    <alternativeName>
        <fullName evidence="6">Azo-dye reductase</fullName>
    </alternativeName>
    <alternativeName>
        <fullName evidence="6">FMN-dependent NADH-azo compound oxidoreductase</fullName>
    </alternativeName>
    <alternativeName>
        <fullName evidence="6">FMN-dependent NADH-azoreductase</fullName>
        <ecNumber evidence="6">1.7.1.17</ecNumber>
    </alternativeName>
</protein>
<evidence type="ECO:0000259" key="7">
    <source>
        <dbReference type="Pfam" id="PF02525"/>
    </source>
</evidence>
<feature type="binding site" evidence="6">
    <location>
        <begin position="142"/>
        <end position="145"/>
    </location>
    <ligand>
        <name>FMN</name>
        <dbReference type="ChEBI" id="CHEBI:58210"/>
    </ligand>
</feature>